<keyword evidence="10" id="KW-1185">Reference proteome</keyword>
<keyword evidence="8" id="KW-0482">Metalloprotease</keyword>
<keyword evidence="6" id="KW-0862">Zinc</keyword>
<reference evidence="9 10" key="1">
    <citation type="submission" date="2024-04" db="EMBL/GenBank/DDBJ databases">
        <title>draft genome sequnece of Paenibacillus filicis.</title>
        <authorList>
            <person name="Kim D.-U."/>
        </authorList>
    </citation>
    <scope>NUCLEOTIDE SEQUENCE [LARGE SCALE GENOMIC DNA]</scope>
    <source>
        <strain evidence="9 10">KACC14197</strain>
    </source>
</reference>
<dbReference type="InterPro" id="IPR050072">
    <property type="entry name" value="Peptidase_M20A"/>
</dbReference>
<dbReference type="InterPro" id="IPR002933">
    <property type="entry name" value="Peptidase_M20"/>
</dbReference>
<keyword evidence="3" id="KW-0645">Protease</keyword>
<keyword evidence="5 9" id="KW-0378">Hydrolase</keyword>
<dbReference type="EMBL" id="JBBPCC010000004">
    <property type="protein sequence ID" value="MEK8127974.1"/>
    <property type="molecule type" value="Genomic_DNA"/>
</dbReference>
<evidence type="ECO:0000256" key="1">
    <source>
        <dbReference type="ARBA" id="ARBA00001947"/>
    </source>
</evidence>
<dbReference type="InterPro" id="IPR010964">
    <property type="entry name" value="M20A_pepV-rel"/>
</dbReference>
<evidence type="ECO:0000313" key="9">
    <source>
        <dbReference type="EMBL" id="MEK8127974.1"/>
    </source>
</evidence>
<evidence type="ECO:0000256" key="2">
    <source>
        <dbReference type="ARBA" id="ARBA00006247"/>
    </source>
</evidence>
<evidence type="ECO:0000313" key="10">
    <source>
        <dbReference type="Proteomes" id="UP001469365"/>
    </source>
</evidence>
<comment type="caution">
    <text evidence="9">The sequence shown here is derived from an EMBL/GenBank/DDBJ whole genome shotgun (WGS) entry which is preliminary data.</text>
</comment>
<dbReference type="InterPro" id="IPR036264">
    <property type="entry name" value="Bact_exopeptidase_dim_dom"/>
</dbReference>
<protein>
    <submittedName>
        <fullName evidence="9">Sapep family Mn(2+)-dependent dipeptidase</fullName>
        <ecNumber evidence="9">3.4.13.-</ecNumber>
    </submittedName>
</protein>
<evidence type="ECO:0000256" key="5">
    <source>
        <dbReference type="ARBA" id="ARBA00022801"/>
    </source>
</evidence>
<dbReference type="RefSeq" id="WP_341415038.1">
    <property type="nucleotide sequence ID" value="NZ_JBBPCC010000004.1"/>
</dbReference>
<proteinExistence type="inferred from homology"/>
<evidence type="ECO:0000256" key="7">
    <source>
        <dbReference type="ARBA" id="ARBA00022997"/>
    </source>
</evidence>
<sequence length="491" mass="51439">MSKETGQEAAQDLELEKRIDDWIRLHQDELLADIALLVSIPSVATESAEPKVYGKACAEALEAVLALGERYGFRTSNTDYRCGVIEGGGAGQRSVGIWGHTDVVPAGDGWVYPPFQSTRVGDFLIGRGVQDNKGPVVAVLYALRCIRELGLPLRYMVKQIIGSAEEIGMGDAVYVVQHGDVPDFNIVADSGFPVCYGEKGLIQADLISPSLGGGAVLGFRAGSASNIVPGEAELTLRYDEGLGRRLQALPETVTVTRVDAPGELPGDLGAVRLTARGIPGHAAFPSGSINAIHVLLDAVLAAGLLDAGEASAFRFIAAVCATYDGAALGIACADEVSGELTCVGAIGSLVRGEARLNLNIRCPITADASVLLKALEQSAAGHGFTLDAVQVNKGNRVDKDAPEVRLLNDTFNRVMGTQKEPFVMGGGTYARKLPHAVGFGPGMPADVSVLGLPEGHGQIHGPDEAQSIPNLLAALKVYVMALLALNEWAES</sequence>
<dbReference type="GO" id="GO:0016805">
    <property type="term" value="F:dipeptidase activity"/>
    <property type="evidence" value="ECO:0007669"/>
    <property type="project" value="UniProtKB-KW"/>
</dbReference>
<evidence type="ECO:0000256" key="3">
    <source>
        <dbReference type="ARBA" id="ARBA00022670"/>
    </source>
</evidence>
<dbReference type="Proteomes" id="UP001469365">
    <property type="component" value="Unassembled WGS sequence"/>
</dbReference>
<dbReference type="EC" id="3.4.13.-" evidence="9"/>
<keyword evidence="7 9" id="KW-0224">Dipeptidase</keyword>
<comment type="similarity">
    <text evidence="2">Belongs to the peptidase M20A family.</text>
</comment>
<dbReference type="NCBIfam" id="TIGR01887">
    <property type="entry name" value="dipeptidaselike"/>
    <property type="match status" value="1"/>
</dbReference>
<gene>
    <name evidence="9" type="ORF">WMW72_08685</name>
</gene>
<dbReference type="Gene3D" id="3.30.70.360">
    <property type="match status" value="2"/>
</dbReference>
<name>A0ABU9DGH2_9BACL</name>
<dbReference type="PROSITE" id="PS00758">
    <property type="entry name" value="ARGE_DAPE_CPG2_1"/>
    <property type="match status" value="1"/>
</dbReference>
<evidence type="ECO:0000256" key="8">
    <source>
        <dbReference type="ARBA" id="ARBA00023049"/>
    </source>
</evidence>
<keyword evidence="4" id="KW-0479">Metal-binding</keyword>
<dbReference type="PANTHER" id="PTHR43808">
    <property type="entry name" value="ACETYLORNITHINE DEACETYLASE"/>
    <property type="match status" value="1"/>
</dbReference>
<dbReference type="PANTHER" id="PTHR43808:SF31">
    <property type="entry name" value="N-ACETYL-L-CITRULLINE DEACETYLASE"/>
    <property type="match status" value="1"/>
</dbReference>
<accession>A0ABU9DGH2</accession>
<dbReference type="Gene3D" id="3.40.630.10">
    <property type="entry name" value="Zn peptidases"/>
    <property type="match status" value="1"/>
</dbReference>
<organism evidence="9 10">
    <name type="scientific">Paenibacillus filicis</name>
    <dbReference type="NCBI Taxonomy" id="669464"/>
    <lineage>
        <taxon>Bacteria</taxon>
        <taxon>Bacillati</taxon>
        <taxon>Bacillota</taxon>
        <taxon>Bacilli</taxon>
        <taxon>Bacillales</taxon>
        <taxon>Paenibacillaceae</taxon>
        <taxon>Paenibacillus</taxon>
    </lineage>
</organism>
<dbReference type="InterPro" id="IPR001261">
    <property type="entry name" value="ArgE/DapE_CS"/>
</dbReference>
<dbReference type="SUPFAM" id="SSF53187">
    <property type="entry name" value="Zn-dependent exopeptidases"/>
    <property type="match status" value="1"/>
</dbReference>
<comment type="cofactor">
    <cofactor evidence="1">
        <name>Zn(2+)</name>
        <dbReference type="ChEBI" id="CHEBI:29105"/>
    </cofactor>
</comment>
<dbReference type="SUPFAM" id="SSF55031">
    <property type="entry name" value="Bacterial exopeptidase dimerisation domain"/>
    <property type="match status" value="1"/>
</dbReference>
<dbReference type="Pfam" id="PF01546">
    <property type="entry name" value="Peptidase_M20"/>
    <property type="match status" value="1"/>
</dbReference>
<evidence type="ECO:0000256" key="4">
    <source>
        <dbReference type="ARBA" id="ARBA00022723"/>
    </source>
</evidence>
<evidence type="ECO:0000256" key="6">
    <source>
        <dbReference type="ARBA" id="ARBA00022833"/>
    </source>
</evidence>